<dbReference type="AlphaFoldDB" id="A0A1E1WII6"/>
<dbReference type="Gene3D" id="2.170.270.10">
    <property type="entry name" value="SET domain"/>
    <property type="match status" value="1"/>
</dbReference>
<sequence>MFTRPVQFHEFLTHHGFIDDIYKAMNKSDLAEPVMTVLNILTKTNSLPPLLKEPKSESKSTAFRNEAVNEVEKTEFHDIANYGWFSFIGKLRNSCNPNVLAVGLNKKTALLAIAPIKRGTELTISYVGHWLDNSTDKEIRHKNMFILCGVVCNCVVCTGEYEFFNNAKLTDVQKKNVRKLNLEEMGEQRNWNCIPEIFAKLCKTLALLSDLPYSDEYAKVYTLFRRCVLCIQDLTTENLMLDYV</sequence>
<name>A0A1E1WII6_PECGO</name>
<dbReference type="EMBL" id="GDQN01004235">
    <property type="protein sequence ID" value="JAT86819.1"/>
    <property type="molecule type" value="Transcribed_RNA"/>
</dbReference>
<accession>A0A1E1WII6</accession>
<reference evidence="1" key="1">
    <citation type="submission" date="2015-09" db="EMBL/GenBank/DDBJ databases">
        <title>De novo assembly of Pectinophora gossypiella (Pink Bollworm) gut transcriptome.</title>
        <authorList>
            <person name="Tassone E.E."/>
        </authorList>
    </citation>
    <scope>NUCLEOTIDE SEQUENCE</scope>
</reference>
<evidence type="ECO:0008006" key="2">
    <source>
        <dbReference type="Google" id="ProtNLM"/>
    </source>
</evidence>
<dbReference type="OrthoDB" id="62495at2759"/>
<proteinExistence type="predicted"/>
<evidence type="ECO:0000313" key="1">
    <source>
        <dbReference type="EMBL" id="JAT86819.1"/>
    </source>
</evidence>
<gene>
    <name evidence="1" type="ORF">g.12144</name>
</gene>
<organism evidence="1">
    <name type="scientific">Pectinophora gossypiella</name>
    <name type="common">Cotton pink bollworm</name>
    <name type="synonym">Depressaria gossypiella</name>
    <dbReference type="NCBI Taxonomy" id="13191"/>
    <lineage>
        <taxon>Eukaryota</taxon>
        <taxon>Metazoa</taxon>
        <taxon>Ecdysozoa</taxon>
        <taxon>Arthropoda</taxon>
        <taxon>Hexapoda</taxon>
        <taxon>Insecta</taxon>
        <taxon>Pterygota</taxon>
        <taxon>Neoptera</taxon>
        <taxon>Endopterygota</taxon>
        <taxon>Lepidoptera</taxon>
        <taxon>Glossata</taxon>
        <taxon>Ditrysia</taxon>
        <taxon>Gelechioidea</taxon>
        <taxon>Gelechiidae</taxon>
        <taxon>Apatetrinae</taxon>
        <taxon>Pectinophora</taxon>
    </lineage>
</organism>
<dbReference type="SUPFAM" id="SSF82199">
    <property type="entry name" value="SET domain"/>
    <property type="match status" value="1"/>
</dbReference>
<dbReference type="InterPro" id="IPR046341">
    <property type="entry name" value="SET_dom_sf"/>
</dbReference>
<protein>
    <recommendedName>
        <fullName evidence="2">SET domain-containing protein</fullName>
    </recommendedName>
</protein>